<evidence type="ECO:0000256" key="3">
    <source>
        <dbReference type="ARBA" id="ARBA00022827"/>
    </source>
</evidence>
<evidence type="ECO:0000259" key="4">
    <source>
        <dbReference type="Pfam" id="PF01494"/>
    </source>
</evidence>
<keyword evidence="2" id="KW-0285">Flavoprotein</keyword>
<dbReference type="InterPro" id="IPR002938">
    <property type="entry name" value="FAD-bd"/>
</dbReference>
<name>A0A1A9A0P8_9ACTN</name>
<dbReference type="EMBL" id="LT594323">
    <property type="protein sequence ID" value="SBT50000.1"/>
    <property type="molecule type" value="Genomic_DNA"/>
</dbReference>
<evidence type="ECO:0000313" key="6">
    <source>
        <dbReference type="Proteomes" id="UP000199385"/>
    </source>
</evidence>
<gene>
    <name evidence="5" type="ORF">GA0070611_4624</name>
</gene>
<evidence type="ECO:0000256" key="1">
    <source>
        <dbReference type="ARBA" id="ARBA00001974"/>
    </source>
</evidence>
<dbReference type="RefSeq" id="WP_091667776.1">
    <property type="nucleotide sequence ID" value="NZ_LT594323.1"/>
</dbReference>
<dbReference type="PANTHER" id="PTHR43004:SF19">
    <property type="entry name" value="BINDING MONOOXYGENASE, PUTATIVE (JCVI)-RELATED"/>
    <property type="match status" value="1"/>
</dbReference>
<dbReference type="OrthoDB" id="3647401at2"/>
<dbReference type="InterPro" id="IPR050641">
    <property type="entry name" value="RIFMO-like"/>
</dbReference>
<protein>
    <submittedName>
        <fullName evidence="5">2-polyprenyl-6-methoxyphenol hydroxylase</fullName>
    </submittedName>
</protein>
<dbReference type="STRING" id="261654.GA0070611_4624"/>
<organism evidence="5 6">
    <name type="scientific">Micromonospora auratinigra</name>
    <dbReference type="NCBI Taxonomy" id="261654"/>
    <lineage>
        <taxon>Bacteria</taxon>
        <taxon>Bacillati</taxon>
        <taxon>Actinomycetota</taxon>
        <taxon>Actinomycetes</taxon>
        <taxon>Micromonosporales</taxon>
        <taxon>Micromonosporaceae</taxon>
        <taxon>Micromonospora</taxon>
    </lineage>
</organism>
<comment type="cofactor">
    <cofactor evidence="1">
        <name>FAD</name>
        <dbReference type="ChEBI" id="CHEBI:57692"/>
    </cofactor>
</comment>
<dbReference type="Pfam" id="PF01494">
    <property type="entry name" value="FAD_binding_3"/>
    <property type="match status" value="1"/>
</dbReference>
<dbReference type="PRINTS" id="PR00420">
    <property type="entry name" value="RNGMNOXGNASE"/>
</dbReference>
<dbReference type="Proteomes" id="UP000199385">
    <property type="component" value="Chromosome I"/>
</dbReference>
<dbReference type="GO" id="GO:0016709">
    <property type="term" value="F:oxidoreductase activity, acting on paired donors, with incorporation or reduction of molecular oxygen, NAD(P)H as one donor, and incorporation of one atom of oxygen"/>
    <property type="evidence" value="ECO:0007669"/>
    <property type="project" value="UniProtKB-ARBA"/>
</dbReference>
<keyword evidence="6" id="KW-1185">Reference proteome</keyword>
<dbReference type="InterPro" id="IPR036188">
    <property type="entry name" value="FAD/NAD-bd_sf"/>
</dbReference>
<dbReference type="Gene3D" id="3.30.70.2450">
    <property type="match status" value="1"/>
</dbReference>
<feature type="domain" description="FAD-binding" evidence="4">
    <location>
        <begin position="22"/>
        <end position="354"/>
    </location>
</feature>
<proteinExistence type="predicted"/>
<dbReference type="SUPFAM" id="SSF51905">
    <property type="entry name" value="FAD/NAD(P)-binding domain"/>
    <property type="match status" value="1"/>
</dbReference>
<evidence type="ECO:0000256" key="2">
    <source>
        <dbReference type="ARBA" id="ARBA00022630"/>
    </source>
</evidence>
<keyword evidence="3" id="KW-0274">FAD</keyword>
<dbReference type="Gene3D" id="3.40.30.120">
    <property type="match status" value="1"/>
</dbReference>
<reference evidence="6" key="1">
    <citation type="submission" date="2016-06" db="EMBL/GenBank/DDBJ databases">
        <authorList>
            <person name="Varghese N."/>
            <person name="Submissions Spin"/>
        </authorList>
    </citation>
    <scope>NUCLEOTIDE SEQUENCE [LARGE SCALE GENOMIC DNA]</scope>
    <source>
        <strain evidence="6">DSM 44815</strain>
    </source>
</reference>
<dbReference type="PATRIC" id="fig|261654.4.peg.4691"/>
<sequence length="494" mass="53336">MDTLQATAARPAPTADDSPDPYDVIVVGCGPTGAMLAAELRLHDVRVLVLEQETEPVSFARIVGLHIRSIELLAMRGLLERVRERGRQRPAGGFFAAIDKPVPAGLDSAHAYLLGIPQPVLVQLLEEHATARGAQVRRGCAVAGFTPDDEGVTVALADGERLRTRYLVGCDGARSTVRKLLGVGFPGEPSRNETLMGELEVGVPPEEIAARVAEVRAVERRFTLGPVGVGVYRVVVPAAGGGERSGPPTLKDVRRQLRAVAGTDFGVHSPRWLSRFGDATRLADRYRVGRVLLAGDAAHIHPPIGGQGLNLGVQDAVNLGWKLAAQVRGRAPDPLLDTYQSERRPVAADVLDNTRAQSELLSTEPGARAVRRLLTELMDFDEVNRHLIEKITGIAVRYDLGDGPELLGRRLPDLDTSAGRLYGLLHRGRGLLLDRTGRLAAEGWSDRIDHLVDPTAAVDVPALLLRPDGHVAWIGDDQQELDQHLSRWFGTPVG</sequence>
<dbReference type="PANTHER" id="PTHR43004">
    <property type="entry name" value="TRK SYSTEM POTASSIUM UPTAKE PROTEIN"/>
    <property type="match status" value="1"/>
</dbReference>
<evidence type="ECO:0000313" key="5">
    <source>
        <dbReference type="EMBL" id="SBT50000.1"/>
    </source>
</evidence>
<dbReference type="Gene3D" id="3.50.50.60">
    <property type="entry name" value="FAD/NAD(P)-binding domain"/>
    <property type="match status" value="1"/>
</dbReference>
<dbReference type="GO" id="GO:0071949">
    <property type="term" value="F:FAD binding"/>
    <property type="evidence" value="ECO:0007669"/>
    <property type="project" value="InterPro"/>
</dbReference>
<accession>A0A1A9A0P8</accession>
<dbReference type="AlphaFoldDB" id="A0A1A9A0P8"/>
<dbReference type="Pfam" id="PF21274">
    <property type="entry name" value="Rng_hyd_C"/>
    <property type="match status" value="1"/>
</dbReference>